<evidence type="ECO:0000256" key="1">
    <source>
        <dbReference type="SAM" id="MobiDB-lite"/>
    </source>
</evidence>
<evidence type="ECO:0000313" key="2">
    <source>
        <dbReference type="EMBL" id="KIH90455.1"/>
    </source>
</evidence>
<keyword evidence="3" id="KW-1185">Reference proteome</keyword>
<dbReference type="HOGENOM" id="CLU_2074653_0_0_1"/>
<dbReference type="EMBL" id="AWTV01000008">
    <property type="protein sequence ID" value="KIH90455.1"/>
    <property type="molecule type" value="Genomic_DNA"/>
</dbReference>
<dbReference type="GeneID" id="63674364"/>
<dbReference type="AlphaFoldDB" id="A0A0C2IUK7"/>
<dbReference type="VEuPathDB" id="FungiDB:SPBR_01125"/>
<protein>
    <submittedName>
        <fullName evidence="2">Uncharacterized protein</fullName>
    </submittedName>
</protein>
<evidence type="ECO:0000313" key="3">
    <source>
        <dbReference type="Proteomes" id="UP000031575"/>
    </source>
</evidence>
<reference evidence="2 3" key="1">
    <citation type="journal article" date="2014" name="BMC Genomics">
        <title>Comparative genomics of the major fungal agents of human and animal Sporotrichosis: Sporothrix schenckii and Sporothrix brasiliensis.</title>
        <authorList>
            <person name="Teixeira M.M."/>
            <person name="de Almeida L.G."/>
            <person name="Kubitschek-Barreira P."/>
            <person name="Alves F.L."/>
            <person name="Kioshima E.S."/>
            <person name="Abadio A.K."/>
            <person name="Fernandes L."/>
            <person name="Derengowski L.S."/>
            <person name="Ferreira K.S."/>
            <person name="Souza R.C."/>
            <person name="Ruiz J.C."/>
            <person name="de Andrade N.C."/>
            <person name="Paes H.C."/>
            <person name="Nicola A.M."/>
            <person name="Albuquerque P."/>
            <person name="Gerber A.L."/>
            <person name="Martins V.P."/>
            <person name="Peconick L.D."/>
            <person name="Neto A.V."/>
            <person name="Chaucanez C.B."/>
            <person name="Silva P.A."/>
            <person name="Cunha O.L."/>
            <person name="de Oliveira F.F."/>
            <person name="dos Santos T.C."/>
            <person name="Barros A.L."/>
            <person name="Soares M.A."/>
            <person name="de Oliveira L.M."/>
            <person name="Marini M.M."/>
            <person name="Villalobos-Duno H."/>
            <person name="Cunha M.M."/>
            <person name="de Hoog S."/>
            <person name="da Silveira J.F."/>
            <person name="Henrissat B."/>
            <person name="Nino-Vega G.A."/>
            <person name="Cisalpino P.S."/>
            <person name="Mora-Montes H.M."/>
            <person name="Almeida S.R."/>
            <person name="Stajich J.E."/>
            <person name="Lopes-Bezerra L.M."/>
            <person name="Vasconcelos A.T."/>
            <person name="Felipe M.S."/>
        </authorList>
    </citation>
    <scope>NUCLEOTIDE SEQUENCE [LARGE SCALE GENOMIC DNA]</scope>
    <source>
        <strain evidence="2 3">5110</strain>
    </source>
</reference>
<dbReference type="OrthoDB" id="2193813at2759"/>
<proteinExistence type="predicted"/>
<sequence length="118" mass="13259">MGSTDDNDRRSIGEKKPPTKTDATPLPTPDIKVHRPQKLKRLREQYEREQEEVDQLSCTEQEPSANEEARQGLRRALVLALDHVGFSSASNEALESFLLITESCKRASGVSDVDTLYM</sequence>
<feature type="compositionally biased region" description="Basic and acidic residues" evidence="1">
    <location>
        <begin position="1"/>
        <end position="19"/>
    </location>
</feature>
<feature type="region of interest" description="Disordered" evidence="1">
    <location>
        <begin position="1"/>
        <end position="69"/>
    </location>
</feature>
<dbReference type="Proteomes" id="UP000031575">
    <property type="component" value="Unassembled WGS sequence"/>
</dbReference>
<dbReference type="RefSeq" id="XP_040618465.1">
    <property type="nucleotide sequence ID" value="XM_040759443.1"/>
</dbReference>
<name>A0A0C2IUK7_9PEZI</name>
<gene>
    <name evidence="2" type="ORF">SPBR_01125</name>
</gene>
<organism evidence="2 3">
    <name type="scientific">Sporothrix brasiliensis 5110</name>
    <dbReference type="NCBI Taxonomy" id="1398154"/>
    <lineage>
        <taxon>Eukaryota</taxon>
        <taxon>Fungi</taxon>
        <taxon>Dikarya</taxon>
        <taxon>Ascomycota</taxon>
        <taxon>Pezizomycotina</taxon>
        <taxon>Sordariomycetes</taxon>
        <taxon>Sordariomycetidae</taxon>
        <taxon>Ophiostomatales</taxon>
        <taxon>Ophiostomataceae</taxon>
        <taxon>Sporothrix</taxon>
    </lineage>
</organism>
<comment type="caution">
    <text evidence="2">The sequence shown here is derived from an EMBL/GenBank/DDBJ whole genome shotgun (WGS) entry which is preliminary data.</text>
</comment>
<accession>A0A0C2IUK7</accession>